<evidence type="ECO:0000256" key="1">
    <source>
        <dbReference type="SAM" id="MobiDB-lite"/>
    </source>
</evidence>
<dbReference type="AlphaFoldDB" id="A0A2P5I9G4"/>
<gene>
    <name evidence="2" type="ORF">DHEL01_v202488</name>
</gene>
<organism evidence="2 3">
    <name type="scientific">Diaporthe helianthi</name>
    <dbReference type="NCBI Taxonomy" id="158607"/>
    <lineage>
        <taxon>Eukaryota</taxon>
        <taxon>Fungi</taxon>
        <taxon>Dikarya</taxon>
        <taxon>Ascomycota</taxon>
        <taxon>Pezizomycotina</taxon>
        <taxon>Sordariomycetes</taxon>
        <taxon>Sordariomycetidae</taxon>
        <taxon>Diaporthales</taxon>
        <taxon>Diaporthaceae</taxon>
        <taxon>Diaporthe</taxon>
    </lineage>
</organism>
<dbReference type="EMBL" id="MAVT02000136">
    <property type="protein sequence ID" value="POS79130.1"/>
    <property type="molecule type" value="Genomic_DNA"/>
</dbReference>
<dbReference type="Proteomes" id="UP000094444">
    <property type="component" value="Unassembled WGS sequence"/>
</dbReference>
<accession>A0A2P5I9G4</accession>
<protein>
    <submittedName>
        <fullName evidence="2">Uncharacterized protein</fullName>
    </submittedName>
</protein>
<name>A0A2P5I9G4_DIAHE</name>
<comment type="caution">
    <text evidence="2">The sequence shown here is derived from an EMBL/GenBank/DDBJ whole genome shotgun (WGS) entry which is preliminary data.</text>
</comment>
<feature type="region of interest" description="Disordered" evidence="1">
    <location>
        <begin position="53"/>
        <end position="108"/>
    </location>
</feature>
<dbReference type="STRING" id="158607.A0A2P5I9G4"/>
<keyword evidence="3" id="KW-1185">Reference proteome</keyword>
<evidence type="ECO:0000313" key="2">
    <source>
        <dbReference type="EMBL" id="POS79130.1"/>
    </source>
</evidence>
<sequence length="253" mass="28327">MAASSSAIPRFLLPQSGRIWRRANLGIHSSRRQSSDPDLNMVRYASAFASASASASPSTKGAKQAPGKPIVLEQPTRFNPPSHGARLPRKDRPQQQHYGGSLSGDEVVSQRRREYPGLMAPQGTWAHWFWNSQGLHLSITLGTLASLAIFVATENFKSNTPFADMLPERSDYWEHPIVSLYTLYDVWRLTQLHNSAIVAEKRKKNVDDVVKRAEYRKAHGLEKEGGFGNWTARVDPQAPQPEPGKRDKWLGIF</sequence>
<dbReference type="InParanoid" id="A0A2P5I9G4"/>
<reference evidence="2" key="1">
    <citation type="submission" date="2017-09" db="EMBL/GenBank/DDBJ databases">
        <title>Polyketide synthases of a Diaporthe helianthi virulent isolate.</title>
        <authorList>
            <person name="Baroncelli R."/>
        </authorList>
    </citation>
    <scope>NUCLEOTIDE SEQUENCE [LARGE SCALE GENOMIC DNA]</scope>
    <source>
        <strain evidence="2">7/96</strain>
    </source>
</reference>
<proteinExistence type="predicted"/>
<dbReference type="OrthoDB" id="5397827at2759"/>
<evidence type="ECO:0000313" key="3">
    <source>
        <dbReference type="Proteomes" id="UP000094444"/>
    </source>
</evidence>